<reference evidence="1 2" key="1">
    <citation type="submission" date="2018-10" db="EMBL/GenBank/DDBJ databases">
        <title>Oceanobacillus sp. YLB-02 draft genome.</title>
        <authorList>
            <person name="Yu L."/>
        </authorList>
    </citation>
    <scope>NUCLEOTIDE SEQUENCE [LARGE SCALE GENOMIC DNA]</scope>
    <source>
        <strain evidence="1 2">YLB-02</strain>
    </source>
</reference>
<organism evidence="1 2">
    <name type="scientific">Oceanobacillus piezotolerans</name>
    <dbReference type="NCBI Taxonomy" id="2448030"/>
    <lineage>
        <taxon>Bacteria</taxon>
        <taxon>Bacillati</taxon>
        <taxon>Bacillota</taxon>
        <taxon>Bacilli</taxon>
        <taxon>Bacillales</taxon>
        <taxon>Bacillaceae</taxon>
        <taxon>Oceanobacillus</taxon>
    </lineage>
</organism>
<name>A0A498DMC8_9BACI</name>
<protein>
    <submittedName>
        <fullName evidence="1">Uncharacterized protein</fullName>
    </submittedName>
</protein>
<comment type="caution">
    <text evidence="1">The sequence shown here is derived from an EMBL/GenBank/DDBJ whole genome shotgun (WGS) entry which is preliminary data.</text>
</comment>
<proteinExistence type="predicted"/>
<evidence type="ECO:0000313" key="2">
    <source>
        <dbReference type="Proteomes" id="UP000270219"/>
    </source>
</evidence>
<dbReference type="EMBL" id="RCHR01000003">
    <property type="protein sequence ID" value="RLL44922.1"/>
    <property type="molecule type" value="Genomic_DNA"/>
</dbReference>
<evidence type="ECO:0000313" key="1">
    <source>
        <dbReference type="EMBL" id="RLL44922.1"/>
    </source>
</evidence>
<keyword evidence="2" id="KW-1185">Reference proteome</keyword>
<gene>
    <name evidence="1" type="ORF">D8M04_08565</name>
</gene>
<sequence>MKESKTYELKGFVTKYPLNLPSSLMKTWASYSRYEFERNVQAFNLGGTAEALSSFIQGDEWAFFVLLTWVVTV</sequence>
<accession>A0A498DMC8</accession>
<dbReference type="Proteomes" id="UP000270219">
    <property type="component" value="Unassembled WGS sequence"/>
</dbReference>
<dbReference type="AlphaFoldDB" id="A0A498DMC8"/>